<gene>
    <name evidence="1" type="ORF">DPMN_030552</name>
</gene>
<keyword evidence="2" id="KW-1185">Reference proteome</keyword>
<reference evidence="1" key="2">
    <citation type="submission" date="2020-11" db="EMBL/GenBank/DDBJ databases">
        <authorList>
            <person name="McCartney M.A."/>
            <person name="Auch B."/>
            <person name="Kono T."/>
            <person name="Mallez S."/>
            <person name="Becker A."/>
            <person name="Gohl D.M."/>
            <person name="Silverstein K.A.T."/>
            <person name="Koren S."/>
            <person name="Bechman K.B."/>
            <person name="Herman A."/>
            <person name="Abrahante J.E."/>
            <person name="Garbe J."/>
        </authorList>
    </citation>
    <scope>NUCLEOTIDE SEQUENCE</scope>
    <source>
        <strain evidence="1">Duluth1</strain>
        <tissue evidence="1">Whole animal</tissue>
    </source>
</reference>
<comment type="caution">
    <text evidence="1">The sequence shown here is derived from an EMBL/GenBank/DDBJ whole genome shotgun (WGS) entry which is preliminary data.</text>
</comment>
<name>A0A9D4LYD2_DREPO</name>
<accession>A0A9D4LYD2</accession>
<proteinExistence type="predicted"/>
<evidence type="ECO:0000313" key="2">
    <source>
        <dbReference type="Proteomes" id="UP000828390"/>
    </source>
</evidence>
<dbReference type="EMBL" id="JAIWYP010000002">
    <property type="protein sequence ID" value="KAH3867425.1"/>
    <property type="molecule type" value="Genomic_DNA"/>
</dbReference>
<dbReference type="Proteomes" id="UP000828390">
    <property type="component" value="Unassembled WGS sequence"/>
</dbReference>
<dbReference type="AlphaFoldDB" id="A0A9D4LYD2"/>
<protein>
    <submittedName>
        <fullName evidence="1">Uncharacterized protein</fullName>
    </submittedName>
</protein>
<organism evidence="1 2">
    <name type="scientific">Dreissena polymorpha</name>
    <name type="common">Zebra mussel</name>
    <name type="synonym">Mytilus polymorpha</name>
    <dbReference type="NCBI Taxonomy" id="45954"/>
    <lineage>
        <taxon>Eukaryota</taxon>
        <taxon>Metazoa</taxon>
        <taxon>Spiralia</taxon>
        <taxon>Lophotrochozoa</taxon>
        <taxon>Mollusca</taxon>
        <taxon>Bivalvia</taxon>
        <taxon>Autobranchia</taxon>
        <taxon>Heteroconchia</taxon>
        <taxon>Euheterodonta</taxon>
        <taxon>Imparidentia</taxon>
        <taxon>Neoheterodontei</taxon>
        <taxon>Myida</taxon>
        <taxon>Dreissenoidea</taxon>
        <taxon>Dreissenidae</taxon>
        <taxon>Dreissena</taxon>
    </lineage>
</organism>
<reference evidence="1" key="1">
    <citation type="journal article" date="2019" name="bioRxiv">
        <title>The Genome of the Zebra Mussel, Dreissena polymorpha: A Resource for Invasive Species Research.</title>
        <authorList>
            <person name="McCartney M.A."/>
            <person name="Auch B."/>
            <person name="Kono T."/>
            <person name="Mallez S."/>
            <person name="Zhang Y."/>
            <person name="Obille A."/>
            <person name="Becker A."/>
            <person name="Abrahante J.E."/>
            <person name="Garbe J."/>
            <person name="Badalamenti J.P."/>
            <person name="Herman A."/>
            <person name="Mangelson H."/>
            <person name="Liachko I."/>
            <person name="Sullivan S."/>
            <person name="Sone E.D."/>
            <person name="Koren S."/>
            <person name="Silverstein K.A.T."/>
            <person name="Beckman K.B."/>
            <person name="Gohl D.M."/>
        </authorList>
    </citation>
    <scope>NUCLEOTIDE SEQUENCE</scope>
    <source>
        <strain evidence="1">Duluth1</strain>
        <tissue evidence="1">Whole animal</tissue>
    </source>
</reference>
<evidence type="ECO:0000313" key="1">
    <source>
        <dbReference type="EMBL" id="KAH3867425.1"/>
    </source>
</evidence>
<sequence length="69" mass="7777">MAGNWTTSSTMSSVPVMSEVVGSERLPNGSLYNYHHIFTMSRLIPAAEFDYGDMQVTLHFFNVDTINFL</sequence>